<evidence type="ECO:0000259" key="3">
    <source>
        <dbReference type="PROSITE" id="PS51462"/>
    </source>
</evidence>
<evidence type="ECO:0000256" key="2">
    <source>
        <dbReference type="ARBA" id="ARBA00022801"/>
    </source>
</evidence>
<dbReference type="InterPro" id="IPR000086">
    <property type="entry name" value="NUDIX_hydrolase_dom"/>
</dbReference>
<comment type="caution">
    <text evidence="4">The sequence shown here is derived from an EMBL/GenBank/DDBJ whole genome shotgun (WGS) entry which is preliminary data.</text>
</comment>
<dbReference type="Gene3D" id="3.90.79.10">
    <property type="entry name" value="Nucleoside Triphosphate Pyrophosphohydrolase"/>
    <property type="match status" value="1"/>
</dbReference>
<gene>
    <name evidence="4" type="ORF">SDC9_172023</name>
</gene>
<protein>
    <recommendedName>
        <fullName evidence="3">Nudix hydrolase domain-containing protein</fullName>
    </recommendedName>
</protein>
<evidence type="ECO:0000256" key="1">
    <source>
        <dbReference type="ARBA" id="ARBA00001946"/>
    </source>
</evidence>
<feature type="domain" description="Nudix hydrolase" evidence="3">
    <location>
        <begin position="51"/>
        <end position="178"/>
    </location>
</feature>
<dbReference type="PANTHER" id="PTHR43046:SF16">
    <property type="entry name" value="ADP-RIBOSE PYROPHOSPHATASE YJHB-RELATED"/>
    <property type="match status" value="1"/>
</dbReference>
<accession>A0A645GF20</accession>
<keyword evidence="2" id="KW-0378">Hydrolase</keyword>
<dbReference type="EMBL" id="VSSQ01073537">
    <property type="protein sequence ID" value="MPN24622.1"/>
    <property type="molecule type" value="Genomic_DNA"/>
</dbReference>
<dbReference type="Pfam" id="PF00293">
    <property type="entry name" value="NUDIX"/>
    <property type="match status" value="1"/>
</dbReference>
<dbReference type="PROSITE" id="PS51462">
    <property type="entry name" value="NUDIX"/>
    <property type="match status" value="1"/>
</dbReference>
<reference evidence="4" key="1">
    <citation type="submission" date="2019-08" db="EMBL/GenBank/DDBJ databases">
        <authorList>
            <person name="Kucharzyk K."/>
            <person name="Murdoch R.W."/>
            <person name="Higgins S."/>
            <person name="Loffler F."/>
        </authorList>
    </citation>
    <scope>NUCLEOTIDE SEQUENCE</scope>
</reference>
<comment type="cofactor">
    <cofactor evidence="1">
        <name>Mg(2+)</name>
        <dbReference type="ChEBI" id="CHEBI:18420"/>
    </cofactor>
</comment>
<proteinExistence type="predicted"/>
<sequence>MAVSRIGKKYTKDDFAYENYEELEALAIATLNEYTGQEIDHNVYVHDVYATPNVSVRVLVFNDEGRLLMVREKQDGGWAVPGGWCDVYESSSQNGKKEVRQESGLDVEIVRLLGVFQREKYKDYPSLVSEYVHYYCARIVGGELHHNHETTDVGFFDFTALPELSKKNTIMELTKAYQVYCGLSDVQFD</sequence>
<organism evidence="4">
    <name type="scientific">bioreactor metagenome</name>
    <dbReference type="NCBI Taxonomy" id="1076179"/>
    <lineage>
        <taxon>unclassified sequences</taxon>
        <taxon>metagenomes</taxon>
        <taxon>ecological metagenomes</taxon>
    </lineage>
</organism>
<name>A0A645GF20_9ZZZZ</name>
<dbReference type="AlphaFoldDB" id="A0A645GF20"/>
<evidence type="ECO:0000313" key="4">
    <source>
        <dbReference type="EMBL" id="MPN24622.1"/>
    </source>
</evidence>
<dbReference type="InterPro" id="IPR015797">
    <property type="entry name" value="NUDIX_hydrolase-like_dom_sf"/>
</dbReference>
<dbReference type="GO" id="GO:0016787">
    <property type="term" value="F:hydrolase activity"/>
    <property type="evidence" value="ECO:0007669"/>
    <property type="project" value="UniProtKB-KW"/>
</dbReference>
<dbReference type="PANTHER" id="PTHR43046">
    <property type="entry name" value="GDP-MANNOSE MANNOSYL HYDROLASE"/>
    <property type="match status" value="1"/>
</dbReference>
<dbReference type="SUPFAM" id="SSF55811">
    <property type="entry name" value="Nudix"/>
    <property type="match status" value="1"/>
</dbReference>